<name>A0ABV5X2H0_9MICO</name>
<reference evidence="1 2" key="1">
    <citation type="submission" date="2024-09" db="EMBL/GenBank/DDBJ databases">
        <authorList>
            <person name="Sun Q."/>
            <person name="Mori K."/>
        </authorList>
    </citation>
    <scope>NUCLEOTIDE SEQUENCE [LARGE SCALE GENOMIC DNA]</scope>
    <source>
        <strain evidence="1 2">JCM 11683</strain>
    </source>
</reference>
<accession>A0ABV5X2H0</accession>
<evidence type="ECO:0008006" key="3">
    <source>
        <dbReference type="Google" id="ProtNLM"/>
    </source>
</evidence>
<keyword evidence="2" id="KW-1185">Reference proteome</keyword>
<evidence type="ECO:0000313" key="2">
    <source>
        <dbReference type="Proteomes" id="UP001589707"/>
    </source>
</evidence>
<gene>
    <name evidence="1" type="ORF">ACFFN1_06925</name>
</gene>
<protein>
    <recommendedName>
        <fullName evidence="3">DUF1918 domain-containing protein</fullName>
    </recommendedName>
</protein>
<sequence length="64" mass="6962">MTTTTAGFLDREDVGQHITIHLPGKPRTGTLTGIHHSPDRAVRLELAGHHIIVHHSRKTTLGPA</sequence>
<dbReference type="Proteomes" id="UP001589707">
    <property type="component" value="Unassembled WGS sequence"/>
</dbReference>
<evidence type="ECO:0000313" key="1">
    <source>
        <dbReference type="EMBL" id="MFB9776134.1"/>
    </source>
</evidence>
<dbReference type="EMBL" id="JBHMAU010000046">
    <property type="protein sequence ID" value="MFB9776134.1"/>
    <property type="molecule type" value="Genomic_DNA"/>
</dbReference>
<comment type="caution">
    <text evidence="1">The sequence shown here is derived from an EMBL/GenBank/DDBJ whole genome shotgun (WGS) entry which is preliminary data.</text>
</comment>
<dbReference type="RefSeq" id="WP_376839843.1">
    <property type="nucleotide sequence ID" value="NZ_JBHMAU010000046.1"/>
</dbReference>
<organism evidence="1 2">
    <name type="scientific">Brevibacterium otitidis</name>
    <dbReference type="NCBI Taxonomy" id="53364"/>
    <lineage>
        <taxon>Bacteria</taxon>
        <taxon>Bacillati</taxon>
        <taxon>Actinomycetota</taxon>
        <taxon>Actinomycetes</taxon>
        <taxon>Micrococcales</taxon>
        <taxon>Brevibacteriaceae</taxon>
        <taxon>Brevibacterium</taxon>
    </lineage>
</organism>
<proteinExistence type="predicted"/>